<dbReference type="Pfam" id="PF08780">
    <property type="entry name" value="NTase_sub_bind"/>
    <property type="match status" value="1"/>
</dbReference>
<evidence type="ECO:0000313" key="1">
    <source>
        <dbReference type="EMBL" id="MBB6452750.1"/>
    </source>
</evidence>
<dbReference type="SUPFAM" id="SSF81593">
    <property type="entry name" value="Nucleotidyltransferase substrate binding subunit/domain"/>
    <property type="match status" value="1"/>
</dbReference>
<proteinExistence type="predicted"/>
<evidence type="ECO:0000313" key="2">
    <source>
        <dbReference type="Proteomes" id="UP000581688"/>
    </source>
</evidence>
<dbReference type="Gene3D" id="1.20.120.330">
    <property type="entry name" value="Nucleotidyltransferases domain 2"/>
    <property type="match status" value="1"/>
</dbReference>
<evidence type="ECO:0008006" key="3">
    <source>
        <dbReference type="Google" id="ProtNLM"/>
    </source>
</evidence>
<sequence length="133" mass="16091">MNDDEIRWRQIFENYDKAFHELKQHRERVFESDLEKAGYIHYFEIALDLATRVMFAFLDAKGTSTEKPRQAVIELTKLNIIHNQQAWFKAQNRKKLPLFIHKNENLVDELIFDINYTYLQELEAFWEKLNAIK</sequence>
<gene>
    <name evidence="1" type="ORF">HNQ94_001196</name>
</gene>
<dbReference type="EMBL" id="JACHGH010000003">
    <property type="protein sequence ID" value="MBB6452750.1"/>
    <property type="molecule type" value="Genomic_DNA"/>
</dbReference>
<accession>A0A841PVB2</accession>
<dbReference type="RefSeq" id="WP_174495304.1">
    <property type="nucleotide sequence ID" value="NZ_CADDWK010000003.1"/>
</dbReference>
<organism evidence="1 2">
    <name type="scientific">Salirhabdus euzebyi</name>
    <dbReference type="NCBI Taxonomy" id="394506"/>
    <lineage>
        <taxon>Bacteria</taxon>
        <taxon>Bacillati</taxon>
        <taxon>Bacillota</taxon>
        <taxon>Bacilli</taxon>
        <taxon>Bacillales</taxon>
        <taxon>Bacillaceae</taxon>
        <taxon>Salirhabdus</taxon>
    </lineage>
</organism>
<protein>
    <recommendedName>
        <fullName evidence="3">Nucleotidyltransferase</fullName>
    </recommendedName>
</protein>
<dbReference type="InterPro" id="IPR010235">
    <property type="entry name" value="HepT"/>
</dbReference>
<reference evidence="1 2" key="1">
    <citation type="submission" date="2020-08" db="EMBL/GenBank/DDBJ databases">
        <title>Genomic Encyclopedia of Type Strains, Phase IV (KMG-IV): sequencing the most valuable type-strain genomes for metagenomic binning, comparative biology and taxonomic classification.</title>
        <authorList>
            <person name="Goeker M."/>
        </authorList>
    </citation>
    <scope>NUCLEOTIDE SEQUENCE [LARGE SCALE GENOMIC DNA]</scope>
    <source>
        <strain evidence="1 2">DSM 19612</strain>
    </source>
</reference>
<dbReference type="AlphaFoldDB" id="A0A841PVB2"/>
<dbReference type="Proteomes" id="UP000581688">
    <property type="component" value="Unassembled WGS sequence"/>
</dbReference>
<keyword evidence="2" id="KW-1185">Reference proteome</keyword>
<name>A0A841PVB2_9BACI</name>
<comment type="caution">
    <text evidence="1">The sequence shown here is derived from an EMBL/GenBank/DDBJ whole genome shotgun (WGS) entry which is preliminary data.</text>
</comment>